<dbReference type="EMBL" id="ML170360">
    <property type="protein sequence ID" value="TDL14285.1"/>
    <property type="molecule type" value="Genomic_DNA"/>
</dbReference>
<feature type="region of interest" description="Disordered" evidence="1">
    <location>
        <begin position="55"/>
        <end position="85"/>
    </location>
</feature>
<dbReference type="VEuPathDB" id="FungiDB:BD410DRAFT_809861"/>
<feature type="region of interest" description="Disordered" evidence="1">
    <location>
        <begin position="326"/>
        <end position="370"/>
    </location>
</feature>
<dbReference type="STRING" id="50990.A0A4Y7PG35"/>
<reference evidence="2 3" key="1">
    <citation type="submission" date="2018-06" db="EMBL/GenBank/DDBJ databases">
        <title>A transcriptomic atlas of mushroom development highlights an independent origin of complex multicellularity.</title>
        <authorList>
            <consortium name="DOE Joint Genome Institute"/>
            <person name="Krizsan K."/>
            <person name="Almasi E."/>
            <person name="Merenyi Z."/>
            <person name="Sahu N."/>
            <person name="Viragh M."/>
            <person name="Koszo T."/>
            <person name="Mondo S."/>
            <person name="Kiss B."/>
            <person name="Balint B."/>
            <person name="Kues U."/>
            <person name="Barry K."/>
            <person name="Hegedus J.C."/>
            <person name="Henrissat B."/>
            <person name="Johnson J."/>
            <person name="Lipzen A."/>
            <person name="Ohm R."/>
            <person name="Nagy I."/>
            <person name="Pangilinan J."/>
            <person name="Yan J."/>
            <person name="Xiong Y."/>
            <person name="Grigoriev I.V."/>
            <person name="Hibbett D.S."/>
            <person name="Nagy L.G."/>
        </authorList>
    </citation>
    <scope>NUCLEOTIDE SEQUENCE [LARGE SCALE GENOMIC DNA]</scope>
    <source>
        <strain evidence="2 3">SZMC22713</strain>
    </source>
</reference>
<name>A0A4Y7PG35_9AGAM</name>
<protein>
    <submittedName>
        <fullName evidence="2">Uncharacterized protein</fullName>
    </submittedName>
</protein>
<keyword evidence="3" id="KW-1185">Reference proteome</keyword>
<dbReference type="Proteomes" id="UP000294933">
    <property type="component" value="Unassembled WGS sequence"/>
</dbReference>
<feature type="compositionally biased region" description="Basic residues" evidence="1">
    <location>
        <begin position="411"/>
        <end position="429"/>
    </location>
</feature>
<feature type="compositionally biased region" description="Acidic residues" evidence="1">
    <location>
        <begin position="71"/>
        <end position="81"/>
    </location>
</feature>
<feature type="compositionally biased region" description="Basic and acidic residues" evidence="1">
    <location>
        <begin position="442"/>
        <end position="468"/>
    </location>
</feature>
<proteinExistence type="predicted"/>
<sequence>MAPHRWASPDQLKWLRAKLPLFLSSVQGGSRERFWASSFEEWFAKYPESHKPIQKIYTEPEETPENCTPEETPEEMPEETPDGDKTEMEIKRQTNLQLRRGMLENWFKNNRGIGNKKTRAAPQVKVDRVKKRLKQDVELFQKRYYDELVKPEVEKVLEANKKAGQKVATIVVVREKTKLAWASASEEVRLEVAEMQKAQQKEKEDEEELTISGSAVIRTESQIQKSIENIAPNLQPYLDQMAADTGYQFFVVGAGPEPKAGNTIQVVSLHTGKTELGTNFGNAYPRFDEDVCEPFVDFVKKATPNSTKRTAPDAVADGLSLDDPGLVTISRSTSPLLDTPSAAPEPSTLNAPPRKTTKPKPANPTRPLVSEYEQMVLDNIALNRKKLDEIMGGSGMLDGPLFPPRPTKVQRQQRTKRAKGVAPVRRSRRSAGNAPDDIEDVDSQKSADGDTELRADEADGEIRDREDDGNQTDNDEAPPKIVDPFQTLDDAEYSADPDANEDAPMKSVDPFQALDDAEYSADPEANEDADPGANEDAPTKSVETIPDASGDANPGANEDAPMKSVETIPDASGDANPGANEDAPMKCVEAIPDASGDANPGVNEDAPMKRVEAIPDASGDANPGADEDVVMKGVDASRGASGYANFGANGDALMKSIEAIWNDSSDVNRGANDGHASVASADVQVAPPFPSVPSVSVPSASPTVSTVDSLLPLISPPTSVTLNLSNPPPPSTTVQATSDTQIDTAADLDIDTSTANAPPPKSVPRQRAFNTAPRVMNTRASATVVPAMVMTTRLSDEIWVGAWGLGA</sequence>
<feature type="compositionally biased region" description="Acidic residues" evidence="1">
    <location>
        <begin position="489"/>
        <end position="501"/>
    </location>
</feature>
<evidence type="ECO:0000313" key="3">
    <source>
        <dbReference type="Proteomes" id="UP000294933"/>
    </source>
</evidence>
<dbReference type="AlphaFoldDB" id="A0A4Y7PG35"/>
<evidence type="ECO:0000256" key="1">
    <source>
        <dbReference type="SAM" id="MobiDB-lite"/>
    </source>
</evidence>
<accession>A0A4Y7PG35</accession>
<gene>
    <name evidence="2" type="ORF">BD410DRAFT_809861</name>
</gene>
<organism evidence="2 3">
    <name type="scientific">Rickenella mellea</name>
    <dbReference type="NCBI Taxonomy" id="50990"/>
    <lineage>
        <taxon>Eukaryota</taxon>
        <taxon>Fungi</taxon>
        <taxon>Dikarya</taxon>
        <taxon>Basidiomycota</taxon>
        <taxon>Agaricomycotina</taxon>
        <taxon>Agaricomycetes</taxon>
        <taxon>Hymenochaetales</taxon>
        <taxon>Rickenellaceae</taxon>
        <taxon>Rickenella</taxon>
    </lineage>
</organism>
<feature type="compositionally biased region" description="Acidic residues" evidence="1">
    <location>
        <begin position="515"/>
        <end position="530"/>
    </location>
</feature>
<feature type="compositionally biased region" description="Low complexity" evidence="1">
    <location>
        <begin position="350"/>
        <end position="367"/>
    </location>
</feature>
<dbReference type="OrthoDB" id="3068964at2759"/>
<evidence type="ECO:0000313" key="2">
    <source>
        <dbReference type="EMBL" id="TDL14285.1"/>
    </source>
</evidence>
<feature type="region of interest" description="Disordered" evidence="1">
    <location>
        <begin position="395"/>
        <end position="583"/>
    </location>
</feature>